<protein>
    <submittedName>
        <fullName evidence="2">Uncharacterized protein</fullName>
    </submittedName>
</protein>
<proteinExistence type="predicted"/>
<dbReference type="EMBL" id="JBHLWV010000012">
    <property type="protein sequence ID" value="MFC0314122.1"/>
    <property type="molecule type" value="Genomic_DNA"/>
</dbReference>
<evidence type="ECO:0000256" key="1">
    <source>
        <dbReference type="SAM" id="MobiDB-lite"/>
    </source>
</evidence>
<dbReference type="Proteomes" id="UP001589783">
    <property type="component" value="Unassembled WGS sequence"/>
</dbReference>
<keyword evidence="3" id="KW-1185">Reference proteome</keyword>
<name>A0ABV6H692_9ACTN</name>
<gene>
    <name evidence="2" type="ORF">ACFFJD_04545</name>
</gene>
<sequence>MGVALEASPTDWLDQQIDIEVFDDAVNEYPYEFPDRPEPVHSGVSPPGVRQ</sequence>
<dbReference type="RefSeq" id="WP_382361571.1">
    <property type="nucleotide sequence ID" value="NZ_JBHLWV010000012.1"/>
</dbReference>
<organism evidence="2 3">
    <name type="scientific">Gordonia phosphorivorans</name>
    <dbReference type="NCBI Taxonomy" id="1056982"/>
    <lineage>
        <taxon>Bacteria</taxon>
        <taxon>Bacillati</taxon>
        <taxon>Actinomycetota</taxon>
        <taxon>Actinomycetes</taxon>
        <taxon>Mycobacteriales</taxon>
        <taxon>Gordoniaceae</taxon>
        <taxon>Gordonia</taxon>
    </lineage>
</organism>
<reference evidence="2 3" key="1">
    <citation type="submission" date="2024-09" db="EMBL/GenBank/DDBJ databases">
        <authorList>
            <person name="Sun Q."/>
            <person name="Mori K."/>
        </authorList>
    </citation>
    <scope>NUCLEOTIDE SEQUENCE [LARGE SCALE GENOMIC DNA]</scope>
    <source>
        <strain evidence="2 3">CCM 7957</strain>
    </source>
</reference>
<accession>A0ABV6H692</accession>
<evidence type="ECO:0000313" key="2">
    <source>
        <dbReference type="EMBL" id="MFC0314122.1"/>
    </source>
</evidence>
<comment type="caution">
    <text evidence="2">The sequence shown here is derived from an EMBL/GenBank/DDBJ whole genome shotgun (WGS) entry which is preliminary data.</text>
</comment>
<feature type="region of interest" description="Disordered" evidence="1">
    <location>
        <begin position="30"/>
        <end position="51"/>
    </location>
</feature>
<evidence type="ECO:0000313" key="3">
    <source>
        <dbReference type="Proteomes" id="UP001589783"/>
    </source>
</evidence>